<proteinExistence type="predicted"/>
<evidence type="ECO:0000313" key="2">
    <source>
        <dbReference type="Proteomes" id="UP000050525"/>
    </source>
</evidence>
<comment type="caution">
    <text evidence="1">The sequence shown here is derived from an EMBL/GenBank/DDBJ whole genome shotgun (WGS) entry which is preliminary data.</text>
</comment>
<dbReference type="EMBL" id="AKHW03001146">
    <property type="protein sequence ID" value="KYO43672.1"/>
    <property type="molecule type" value="Genomic_DNA"/>
</dbReference>
<sequence length="86" mass="9937">MESCSPGPQQEFFITKEDNKSVRHLIHIKQELPMSNLLQDMKRTHWQSCFTECFRQLGSHVPSSVWCCQALKCILQGLPGLIQCME</sequence>
<dbReference type="Proteomes" id="UP000050525">
    <property type="component" value="Unassembled WGS sequence"/>
</dbReference>
<organism evidence="1 2">
    <name type="scientific">Alligator mississippiensis</name>
    <name type="common">American alligator</name>
    <dbReference type="NCBI Taxonomy" id="8496"/>
    <lineage>
        <taxon>Eukaryota</taxon>
        <taxon>Metazoa</taxon>
        <taxon>Chordata</taxon>
        <taxon>Craniata</taxon>
        <taxon>Vertebrata</taxon>
        <taxon>Euteleostomi</taxon>
        <taxon>Archelosauria</taxon>
        <taxon>Archosauria</taxon>
        <taxon>Crocodylia</taxon>
        <taxon>Alligatoridae</taxon>
        <taxon>Alligatorinae</taxon>
        <taxon>Alligator</taxon>
    </lineage>
</organism>
<accession>A0A151P3P5</accession>
<evidence type="ECO:0000313" key="1">
    <source>
        <dbReference type="EMBL" id="KYO43672.1"/>
    </source>
</evidence>
<name>A0A151P3P5_ALLMI</name>
<protein>
    <submittedName>
        <fullName evidence="1">Uncharacterized protein</fullName>
    </submittedName>
</protein>
<keyword evidence="2" id="KW-1185">Reference proteome</keyword>
<gene>
    <name evidence="1" type="ORF">Y1Q_0013668</name>
</gene>
<reference evidence="1 2" key="1">
    <citation type="journal article" date="2012" name="Genome Biol.">
        <title>Sequencing three crocodilian genomes to illuminate the evolution of archosaurs and amniotes.</title>
        <authorList>
            <person name="St John J.A."/>
            <person name="Braun E.L."/>
            <person name="Isberg S.R."/>
            <person name="Miles L.G."/>
            <person name="Chong A.Y."/>
            <person name="Gongora J."/>
            <person name="Dalzell P."/>
            <person name="Moran C."/>
            <person name="Bed'hom B."/>
            <person name="Abzhanov A."/>
            <person name="Burgess S.C."/>
            <person name="Cooksey A.M."/>
            <person name="Castoe T.A."/>
            <person name="Crawford N.G."/>
            <person name="Densmore L.D."/>
            <person name="Drew J.C."/>
            <person name="Edwards S.V."/>
            <person name="Faircloth B.C."/>
            <person name="Fujita M.K."/>
            <person name="Greenwold M.J."/>
            <person name="Hoffmann F.G."/>
            <person name="Howard J.M."/>
            <person name="Iguchi T."/>
            <person name="Janes D.E."/>
            <person name="Khan S.Y."/>
            <person name="Kohno S."/>
            <person name="de Koning A.J."/>
            <person name="Lance S.L."/>
            <person name="McCarthy F.M."/>
            <person name="McCormack J.E."/>
            <person name="Merchant M.E."/>
            <person name="Peterson D.G."/>
            <person name="Pollock D.D."/>
            <person name="Pourmand N."/>
            <person name="Raney B.J."/>
            <person name="Roessler K.A."/>
            <person name="Sanford J.R."/>
            <person name="Sawyer R.H."/>
            <person name="Schmidt C.J."/>
            <person name="Triplett E.W."/>
            <person name="Tuberville T.D."/>
            <person name="Venegas-Anaya M."/>
            <person name="Howard J.T."/>
            <person name="Jarvis E.D."/>
            <person name="Guillette L.J.Jr."/>
            <person name="Glenn T.C."/>
            <person name="Green R.E."/>
            <person name="Ray D.A."/>
        </authorList>
    </citation>
    <scope>NUCLEOTIDE SEQUENCE [LARGE SCALE GENOMIC DNA]</scope>
    <source>
        <strain evidence="1">KSC_2009_1</strain>
    </source>
</reference>
<dbReference type="AlphaFoldDB" id="A0A151P3P5"/>